<evidence type="ECO:0000259" key="1">
    <source>
        <dbReference type="Pfam" id="PF04326"/>
    </source>
</evidence>
<organism evidence="2 3">
    <name type="scientific">Spirosoma linguale (strain ATCC 33905 / DSM 74 / LMG 10896 / Claus 1)</name>
    <dbReference type="NCBI Taxonomy" id="504472"/>
    <lineage>
        <taxon>Bacteria</taxon>
        <taxon>Pseudomonadati</taxon>
        <taxon>Bacteroidota</taxon>
        <taxon>Cytophagia</taxon>
        <taxon>Cytophagales</taxon>
        <taxon>Cytophagaceae</taxon>
        <taxon>Spirosoma</taxon>
    </lineage>
</organism>
<dbReference type="RefSeq" id="WP_012930316.1">
    <property type="nucleotide sequence ID" value="NC_013730.1"/>
</dbReference>
<feature type="domain" description="Schlafen AlbA-2" evidence="1">
    <location>
        <begin position="30"/>
        <end position="166"/>
    </location>
</feature>
<dbReference type="InterPro" id="IPR038461">
    <property type="entry name" value="Schlafen_AlbA_2_dom_sf"/>
</dbReference>
<protein>
    <submittedName>
        <fullName evidence="2">Transcriptional regulator</fullName>
    </submittedName>
</protein>
<dbReference type="Proteomes" id="UP000002028">
    <property type="component" value="Chromosome"/>
</dbReference>
<dbReference type="KEGG" id="sli:Slin_5862"/>
<dbReference type="EMBL" id="CP001769">
    <property type="protein sequence ID" value="ADB41826.1"/>
    <property type="molecule type" value="Genomic_DNA"/>
</dbReference>
<dbReference type="HOGENOM" id="CLU_823411_0_0_10"/>
<dbReference type="STRING" id="504472.Slin_5862"/>
<evidence type="ECO:0000313" key="2">
    <source>
        <dbReference type="EMBL" id="ADB41826.1"/>
    </source>
</evidence>
<sequence length="323" mass="37598">MYKSFIEEIFQTTEVTKEDLERYFETERDETLFLEFKSFVDKDVNNREKELRDAEKIKGVIKTIDAFLNSNGGLLIWGAPESVEVNRGKKKIKVCQGTLCPVPTFYDRDAFVNKIASQIRPLPQGVRMQSIQVEKGYIYLFEVPESQNKPHQFDGRYYIRLDTNTSIAEHYLVHAMCRQIKNPELSIKVTLGNGRMRTNEPKRFISFTLFVNIENTVEGINDYDIYIKSHITNDGQFGKFRQDRGHTALFEDVSKILSFGLPVEFDFDVFVNVPVIPEPIITIWYGGRNSLVKKVSFKVKFNLNEDTYTQNLTFYHTIAEYID</sequence>
<dbReference type="Gene3D" id="3.30.950.30">
    <property type="entry name" value="Schlafen, AAA domain"/>
    <property type="match status" value="1"/>
</dbReference>
<dbReference type="AlphaFoldDB" id="D2QSP4"/>
<dbReference type="InterPro" id="IPR007421">
    <property type="entry name" value="Schlafen_AlbA_2_dom"/>
</dbReference>
<dbReference type="Pfam" id="PF04326">
    <property type="entry name" value="SLFN_AlbA_2"/>
    <property type="match status" value="1"/>
</dbReference>
<dbReference type="eggNOG" id="COG2865">
    <property type="taxonomic scope" value="Bacteria"/>
</dbReference>
<evidence type="ECO:0000313" key="3">
    <source>
        <dbReference type="Proteomes" id="UP000002028"/>
    </source>
</evidence>
<reference evidence="2 3" key="1">
    <citation type="journal article" date="2010" name="Stand. Genomic Sci.">
        <title>Complete genome sequence of Spirosoma linguale type strain (1).</title>
        <authorList>
            <person name="Lail K."/>
            <person name="Sikorski J."/>
            <person name="Saunders E."/>
            <person name="Lapidus A."/>
            <person name="Glavina Del Rio T."/>
            <person name="Copeland A."/>
            <person name="Tice H."/>
            <person name="Cheng J.-F."/>
            <person name="Lucas S."/>
            <person name="Nolan M."/>
            <person name="Bruce D."/>
            <person name="Goodwin L."/>
            <person name="Pitluck S."/>
            <person name="Ivanova N."/>
            <person name="Mavromatis K."/>
            <person name="Ovchinnikova G."/>
            <person name="Pati A."/>
            <person name="Chen A."/>
            <person name="Palaniappan K."/>
            <person name="Land M."/>
            <person name="Hauser L."/>
            <person name="Chang Y.-J."/>
            <person name="Jeffries C.D."/>
            <person name="Chain P."/>
            <person name="Brettin T."/>
            <person name="Detter J.C."/>
            <person name="Schuetze A."/>
            <person name="Rohde M."/>
            <person name="Tindall B.J."/>
            <person name="Goeker M."/>
            <person name="Bristow J."/>
            <person name="Eisen J.A."/>
            <person name="Markowitz V."/>
            <person name="Hugenholtz P."/>
            <person name="Kyrpides N.C."/>
            <person name="Klenk H.-P."/>
            <person name="Chen F."/>
        </authorList>
    </citation>
    <scope>NUCLEOTIDE SEQUENCE [LARGE SCALE GENOMIC DNA]</scope>
    <source>
        <strain evidence="3">ATCC 33905 / DSM 74 / LMG 10896 / Claus 1</strain>
    </source>
</reference>
<gene>
    <name evidence="2" type="ordered locus">Slin_5862</name>
</gene>
<name>D2QSP4_SPILD</name>
<proteinExistence type="predicted"/>
<keyword evidence="3" id="KW-1185">Reference proteome</keyword>
<accession>D2QSP4</accession>